<evidence type="ECO:0000313" key="2">
    <source>
        <dbReference type="Proteomes" id="UP001279734"/>
    </source>
</evidence>
<organism evidence="1 2">
    <name type="scientific">Nepenthes gracilis</name>
    <name type="common">Slender pitcher plant</name>
    <dbReference type="NCBI Taxonomy" id="150966"/>
    <lineage>
        <taxon>Eukaryota</taxon>
        <taxon>Viridiplantae</taxon>
        <taxon>Streptophyta</taxon>
        <taxon>Embryophyta</taxon>
        <taxon>Tracheophyta</taxon>
        <taxon>Spermatophyta</taxon>
        <taxon>Magnoliopsida</taxon>
        <taxon>eudicotyledons</taxon>
        <taxon>Gunneridae</taxon>
        <taxon>Pentapetalae</taxon>
        <taxon>Caryophyllales</taxon>
        <taxon>Nepenthaceae</taxon>
        <taxon>Nepenthes</taxon>
    </lineage>
</organism>
<dbReference type="Proteomes" id="UP001279734">
    <property type="component" value="Unassembled WGS sequence"/>
</dbReference>
<protein>
    <submittedName>
        <fullName evidence="1">Uncharacterized protein</fullName>
    </submittedName>
</protein>
<reference evidence="1" key="1">
    <citation type="submission" date="2023-05" db="EMBL/GenBank/DDBJ databases">
        <title>Nepenthes gracilis genome sequencing.</title>
        <authorList>
            <person name="Fukushima K."/>
        </authorList>
    </citation>
    <scope>NUCLEOTIDE SEQUENCE</scope>
    <source>
        <strain evidence="1">SING2019-196</strain>
    </source>
</reference>
<comment type="caution">
    <text evidence="1">The sequence shown here is derived from an EMBL/GenBank/DDBJ whole genome shotgun (WGS) entry which is preliminary data.</text>
</comment>
<sequence>MAGFGLSLQSWTVVSLLDESSRIGCALSLCGVSGLVNGDDRGSEGLKSPSLRGAAFLVLRFTMRVMGMRSFSVSLARCCHHGVCCSFFCRWLLTEPCTVLMVGVGFLYELSLVLYSYCCLMVLDVLWPGVADLLKLYLIDCYQIDANAQHACVRENSVLDAGLGEIGVVNLLVT</sequence>
<accession>A0AAD3T110</accession>
<gene>
    <name evidence="1" type="ORF">Nepgr_022835</name>
</gene>
<dbReference type="EMBL" id="BSYO01000022">
    <property type="protein sequence ID" value="GMH20993.1"/>
    <property type="molecule type" value="Genomic_DNA"/>
</dbReference>
<dbReference type="AlphaFoldDB" id="A0AAD3T110"/>
<name>A0AAD3T110_NEPGR</name>
<keyword evidence="2" id="KW-1185">Reference proteome</keyword>
<evidence type="ECO:0000313" key="1">
    <source>
        <dbReference type="EMBL" id="GMH20993.1"/>
    </source>
</evidence>
<proteinExistence type="predicted"/>